<keyword evidence="8" id="KW-1185">Reference proteome</keyword>
<comment type="caution">
    <text evidence="7">The sequence shown here is derived from an EMBL/GenBank/DDBJ whole genome shotgun (WGS) entry which is preliminary data.</text>
</comment>
<dbReference type="GO" id="GO:0003677">
    <property type="term" value="F:DNA binding"/>
    <property type="evidence" value="ECO:0007669"/>
    <property type="project" value="InterPro"/>
</dbReference>
<keyword evidence="4 5" id="KW-0067">ATP-binding</keyword>
<dbReference type="GO" id="GO:0016787">
    <property type="term" value="F:hydrolase activity"/>
    <property type="evidence" value="ECO:0007669"/>
    <property type="project" value="UniProtKB-UniRule"/>
</dbReference>
<evidence type="ECO:0000313" key="7">
    <source>
        <dbReference type="EMBL" id="MBA0083523.1"/>
    </source>
</evidence>
<dbReference type="Gene3D" id="3.40.50.300">
    <property type="entry name" value="P-loop containing nucleotide triphosphate hydrolases"/>
    <property type="match status" value="2"/>
</dbReference>
<keyword evidence="2 5" id="KW-0378">Hydrolase</keyword>
<dbReference type="AlphaFoldDB" id="A0A7V8NLI1"/>
<evidence type="ECO:0000256" key="1">
    <source>
        <dbReference type="ARBA" id="ARBA00022741"/>
    </source>
</evidence>
<dbReference type="PROSITE" id="PS51198">
    <property type="entry name" value="UVRD_HELICASE_ATP_BIND"/>
    <property type="match status" value="1"/>
</dbReference>
<reference evidence="7" key="1">
    <citation type="submission" date="2020-06" db="EMBL/GenBank/DDBJ databases">
        <title>Legume-microbial interactions unlock mineral nutrients during tropical forest succession.</title>
        <authorList>
            <person name="Epihov D.Z."/>
        </authorList>
    </citation>
    <scope>NUCLEOTIDE SEQUENCE [LARGE SCALE GENOMIC DNA]</scope>
    <source>
        <strain evidence="7">Pan2503</strain>
    </source>
</reference>
<feature type="domain" description="UvrD-like helicase ATP-binding" evidence="6">
    <location>
        <begin position="13"/>
        <end position="454"/>
    </location>
</feature>
<dbReference type="InterPro" id="IPR000212">
    <property type="entry name" value="DNA_helicase_UvrD/REP"/>
</dbReference>
<evidence type="ECO:0000256" key="5">
    <source>
        <dbReference type="PROSITE-ProRule" id="PRU00560"/>
    </source>
</evidence>
<accession>A0A7V8NLI1</accession>
<evidence type="ECO:0000256" key="4">
    <source>
        <dbReference type="ARBA" id="ARBA00022840"/>
    </source>
</evidence>
<keyword evidence="1 5" id="KW-0547">Nucleotide-binding</keyword>
<dbReference type="GO" id="GO:0009338">
    <property type="term" value="C:exodeoxyribonuclease V complex"/>
    <property type="evidence" value="ECO:0007669"/>
    <property type="project" value="TreeGrafter"/>
</dbReference>
<dbReference type="SUPFAM" id="SSF52540">
    <property type="entry name" value="P-loop containing nucleoside triphosphate hydrolases"/>
    <property type="match status" value="1"/>
</dbReference>
<evidence type="ECO:0000256" key="3">
    <source>
        <dbReference type="ARBA" id="ARBA00022806"/>
    </source>
</evidence>
<proteinExistence type="predicted"/>
<dbReference type="GO" id="GO:0005829">
    <property type="term" value="C:cytosol"/>
    <property type="evidence" value="ECO:0007669"/>
    <property type="project" value="TreeGrafter"/>
</dbReference>
<dbReference type="InterPro" id="IPR014016">
    <property type="entry name" value="UvrD-like_ATP-bd"/>
</dbReference>
<dbReference type="GO" id="GO:0000725">
    <property type="term" value="P:recombinational repair"/>
    <property type="evidence" value="ECO:0007669"/>
    <property type="project" value="TreeGrafter"/>
</dbReference>
<protein>
    <submittedName>
        <fullName evidence="7">UvrD-helicase domain-containing protein</fullName>
    </submittedName>
</protein>
<dbReference type="GO" id="GO:0005524">
    <property type="term" value="F:ATP binding"/>
    <property type="evidence" value="ECO:0007669"/>
    <property type="project" value="UniProtKB-UniRule"/>
</dbReference>
<name>A0A7V8NLI1_9BACT</name>
<dbReference type="EMBL" id="JACDQQ010000086">
    <property type="protein sequence ID" value="MBA0083523.1"/>
    <property type="molecule type" value="Genomic_DNA"/>
</dbReference>
<evidence type="ECO:0000256" key="2">
    <source>
        <dbReference type="ARBA" id="ARBA00022801"/>
    </source>
</evidence>
<dbReference type="PANTHER" id="PTHR11070">
    <property type="entry name" value="UVRD / RECB / PCRA DNA HELICASE FAMILY MEMBER"/>
    <property type="match status" value="1"/>
</dbReference>
<evidence type="ECO:0000313" key="8">
    <source>
        <dbReference type="Proteomes" id="UP000567293"/>
    </source>
</evidence>
<gene>
    <name evidence="7" type="ORF">HRJ53_00855</name>
</gene>
<dbReference type="InterPro" id="IPR027417">
    <property type="entry name" value="P-loop_NTPase"/>
</dbReference>
<evidence type="ECO:0000259" key="6">
    <source>
        <dbReference type="PROSITE" id="PS51198"/>
    </source>
</evidence>
<organism evidence="7 8">
    <name type="scientific">Candidatus Acidiferrum panamense</name>
    <dbReference type="NCBI Taxonomy" id="2741543"/>
    <lineage>
        <taxon>Bacteria</taxon>
        <taxon>Pseudomonadati</taxon>
        <taxon>Acidobacteriota</taxon>
        <taxon>Terriglobia</taxon>
        <taxon>Candidatus Acidiferrales</taxon>
        <taxon>Candidatus Acidiferrum</taxon>
    </lineage>
</organism>
<keyword evidence="3 5" id="KW-0347">Helicase</keyword>
<dbReference type="Pfam" id="PF00580">
    <property type="entry name" value="UvrD-helicase"/>
    <property type="match status" value="1"/>
</dbReference>
<dbReference type="GO" id="GO:0043138">
    <property type="term" value="F:3'-5' DNA helicase activity"/>
    <property type="evidence" value="ECO:0007669"/>
    <property type="project" value="TreeGrafter"/>
</dbReference>
<feature type="binding site" evidence="5">
    <location>
        <begin position="34"/>
        <end position="41"/>
    </location>
    <ligand>
        <name>ATP</name>
        <dbReference type="ChEBI" id="CHEBI:30616"/>
    </ligand>
</feature>
<dbReference type="PANTHER" id="PTHR11070:SF23">
    <property type="entry name" value="RECBCD ENZYME SUBUNIT RECB"/>
    <property type="match status" value="1"/>
</dbReference>
<feature type="non-terminal residue" evidence="7">
    <location>
        <position position="476"/>
    </location>
</feature>
<dbReference type="Proteomes" id="UP000567293">
    <property type="component" value="Unassembled WGS sequence"/>
</dbReference>
<sequence length="476" mass="53933">MTPVDRFPTSGLEEDARARELIGSALAETLVVEAAAGTGKTTELVNRIVAVLRSGLARVDQIVAVTFTHKAAGELKVRLRQRLDEARQEAGGGERAHLENAIQHIEEASIGTIHSFCTQILRERPVEAGVDPAFEDLAEAEQRRLYFKVFRGWLERALDEPRPGLHNVLTRLAWTGTGKPADELRFAGWKLIGWRDFRGPWRRDPFDRDAEVDRLVALVTELAKGSERCERRSDELYRALAPARELVTWVARAGPRLDYDTLEALLIKLLRDLNRDKRKGRGPFGNGISREEVLKSREALLRQLASFQDQANADLAAQLQADMQDLIDAYEDRKRSTGKLDFMDLLIKARDLLRDNREVRSFLLKRFTRIFVDEFQDTDPLQIEILLLLAGSDEETKDWRQTVLAPGKLFVVGDPKQSIYRFRRADVGLYQEVRDRLLAGGARLLHLSRSFRAPAPIQECINAAFSGLMQLSLIHI</sequence>